<feature type="domain" description="Organic solvent tolerance-like N-terminal" evidence="6">
    <location>
        <begin position="81"/>
        <end position="158"/>
    </location>
</feature>
<evidence type="ECO:0000256" key="5">
    <source>
        <dbReference type="SAM" id="MobiDB-lite"/>
    </source>
</evidence>
<keyword evidence="2 4" id="KW-0472">Membrane</keyword>
<dbReference type="Pfam" id="PF03968">
    <property type="entry name" value="LptD_N"/>
    <property type="match status" value="1"/>
</dbReference>
<dbReference type="EMBL" id="JAAAPO010000001">
    <property type="protein sequence ID" value="NBC35607.1"/>
    <property type="molecule type" value="Genomic_DNA"/>
</dbReference>
<sequence precursor="true">MQPVWWPLSPVSFASISMPRPTAQASLLALALGLCPALAPGLAYAQAPGAANAQTPSPPPSAMAPTPPPAADDIQRKIDFEADTVDYDTDHDTVTATGRVFLRQTDRTVRADKVVWNRKTGQVIASGGIRVVDGSGNELLTERMELTDDLAMATTENMLMLMREGGRLAAATGQREADGTLVLRRVAYTGCDVVDAEGCPKKATWQVTAARVVYLPEQKLVRFHNASLAVFGLRILPLPTLRLATDGRAISGLLMPDLRHSATNGFELSSTYYKRLADDRDLALTGYVFTKAQPMIKAHYRALTDIGAYQVTGYVTQSTVIPVSGDTASASKQLRGYLDANGRFQFTPEWSLNFSGRLASDRTFLSRYYISGDDLLRSTISAERVGERSYLSITGWAFQTLRTNEVQGLVPVALPVVDWRLRPSRLIAGGTVEFQANSLAITRTAGEDVQRAFASARWDMRRITPWGQVVTLTGLVRGDAYHSSDNALTTTTTYRGLPGWQTRAVALGAVDVKWPLVGSALGGTQVLTPHFQIVAAPATRNLAIPNEDARAIELEDSNLFALNRFPGYDRIEDGTRFTYGLEWQLERPRWRVNAVIGQSYRLSADATLFPNGTGLSARTSDIVGRTEIRYRDLIKLTHRYRIDKDSYVFRRNEVDAAVGSDRTYFELGYARLNRNIDSSLEDLSDSNEARATLRVAFARYWSVFGSGVFDLSNTNLVTNTRMSSFQPLRTRLGVSFQSDCFQLDFTWRRDYVTIGDAARGSSFELHFAIRNLGFH</sequence>
<comment type="function">
    <text evidence="4">Involved in the assembly of lipopolysaccharide (LPS) at the surface of the outer membrane.</text>
</comment>
<feature type="chain" id="PRO_5044901779" description="LPS-assembly protein LptD" evidence="4">
    <location>
        <begin position="46"/>
        <end position="775"/>
    </location>
</feature>
<keyword evidence="1 4" id="KW-0732">Signal</keyword>
<evidence type="ECO:0000313" key="8">
    <source>
        <dbReference type="EMBL" id="NBC35607.1"/>
    </source>
</evidence>
<dbReference type="InterPro" id="IPR007543">
    <property type="entry name" value="LptD_C"/>
</dbReference>
<dbReference type="Gene3D" id="2.60.450.10">
    <property type="entry name" value="Lipopolysaccharide (LPS) transport protein A like domain"/>
    <property type="match status" value="1"/>
</dbReference>
<accession>A0ABW9XAQ0</accession>
<comment type="caution">
    <text evidence="8">The sequence shown here is derived from an EMBL/GenBank/DDBJ whole genome shotgun (WGS) entry which is preliminary data.</text>
</comment>
<feature type="region of interest" description="Disordered" evidence="5">
    <location>
        <begin position="49"/>
        <end position="72"/>
    </location>
</feature>
<comment type="subcellular location">
    <subcellularLocation>
        <location evidence="4">Cell outer membrane</location>
    </subcellularLocation>
</comment>
<evidence type="ECO:0000256" key="3">
    <source>
        <dbReference type="ARBA" id="ARBA00023237"/>
    </source>
</evidence>
<dbReference type="InterPro" id="IPR020889">
    <property type="entry name" value="LipoPS_assembly_LptD"/>
</dbReference>
<evidence type="ECO:0000259" key="7">
    <source>
        <dbReference type="Pfam" id="PF04453"/>
    </source>
</evidence>
<evidence type="ECO:0000259" key="6">
    <source>
        <dbReference type="Pfam" id="PF03968"/>
    </source>
</evidence>
<name>A0ABW9XAQ0_9SPHN</name>
<protein>
    <recommendedName>
        <fullName evidence="4">LPS-assembly protein LptD</fullName>
    </recommendedName>
</protein>
<proteinExistence type="inferred from homology"/>
<keyword evidence="9" id="KW-1185">Reference proteome</keyword>
<gene>
    <name evidence="4 8" type="primary">lptD</name>
    <name evidence="8" type="ORF">GTZ99_03450</name>
</gene>
<feature type="signal peptide" evidence="4">
    <location>
        <begin position="1"/>
        <end position="45"/>
    </location>
</feature>
<keyword evidence="3 4" id="KW-0998">Cell outer membrane</keyword>
<dbReference type="InterPro" id="IPR005653">
    <property type="entry name" value="OstA-like_N"/>
</dbReference>
<dbReference type="PANTHER" id="PTHR30189:SF1">
    <property type="entry name" value="LPS-ASSEMBLY PROTEIN LPTD"/>
    <property type="match status" value="1"/>
</dbReference>
<comment type="caution">
    <text evidence="4">Lacks conserved residue(s) required for the propagation of feature annotation.</text>
</comment>
<evidence type="ECO:0000313" key="9">
    <source>
        <dbReference type="Proteomes" id="UP000753724"/>
    </source>
</evidence>
<dbReference type="PANTHER" id="PTHR30189">
    <property type="entry name" value="LPS-ASSEMBLY PROTEIN"/>
    <property type="match status" value="1"/>
</dbReference>
<comment type="subunit">
    <text evidence="4">Component of the lipopolysaccharide transport and assembly complex.</text>
</comment>
<evidence type="ECO:0000256" key="2">
    <source>
        <dbReference type="ARBA" id="ARBA00023136"/>
    </source>
</evidence>
<reference evidence="9" key="1">
    <citation type="submission" date="2020-01" db="EMBL/GenBank/DDBJ databases">
        <title>Sphingomonas sp. strain CSW-10.</title>
        <authorList>
            <person name="Chen W.-M."/>
        </authorList>
    </citation>
    <scope>NUCLEOTIDE SEQUENCE [LARGE SCALE GENOMIC DNA]</scope>
    <source>
        <strain evidence="9">FSY-8</strain>
    </source>
</reference>
<dbReference type="Pfam" id="PF04453">
    <property type="entry name" value="LptD"/>
    <property type="match status" value="1"/>
</dbReference>
<evidence type="ECO:0000256" key="1">
    <source>
        <dbReference type="ARBA" id="ARBA00022729"/>
    </source>
</evidence>
<evidence type="ECO:0000256" key="4">
    <source>
        <dbReference type="HAMAP-Rule" id="MF_01411"/>
    </source>
</evidence>
<comment type="similarity">
    <text evidence="4">Belongs to the LptD family.</text>
</comment>
<dbReference type="InterPro" id="IPR050218">
    <property type="entry name" value="LptD"/>
</dbReference>
<organism evidence="8 9">
    <name type="scientific">Novosphingobium ovatum</name>
    <dbReference type="NCBI Taxonomy" id="1908523"/>
    <lineage>
        <taxon>Bacteria</taxon>
        <taxon>Pseudomonadati</taxon>
        <taxon>Pseudomonadota</taxon>
        <taxon>Alphaproteobacteria</taxon>
        <taxon>Sphingomonadales</taxon>
        <taxon>Sphingomonadaceae</taxon>
        <taxon>Novosphingobium</taxon>
    </lineage>
</organism>
<dbReference type="HAMAP" id="MF_01411">
    <property type="entry name" value="LPS_assembly_LptD"/>
    <property type="match status" value="1"/>
</dbReference>
<feature type="compositionally biased region" description="Pro residues" evidence="5">
    <location>
        <begin position="56"/>
        <end position="70"/>
    </location>
</feature>
<dbReference type="Proteomes" id="UP000753724">
    <property type="component" value="Unassembled WGS sequence"/>
</dbReference>
<feature type="domain" description="LptD C-terminal" evidence="7">
    <location>
        <begin position="335"/>
        <end position="701"/>
    </location>
</feature>